<keyword evidence="8" id="KW-1185">Reference proteome</keyword>
<feature type="domain" description="RapZ-like N-terminal" evidence="5">
    <location>
        <begin position="1"/>
        <end position="170"/>
    </location>
</feature>
<evidence type="ECO:0000256" key="2">
    <source>
        <dbReference type="ARBA" id="ARBA00022840"/>
    </source>
</evidence>
<dbReference type="PANTHER" id="PTHR30448:SF0">
    <property type="entry name" value="RNASE ADAPTER PROTEIN RAPZ"/>
    <property type="match status" value="1"/>
</dbReference>
<dbReference type="Pfam" id="PF22740">
    <property type="entry name" value="PapZ_C"/>
    <property type="match status" value="1"/>
</dbReference>
<dbReference type="InterPro" id="IPR005337">
    <property type="entry name" value="RapZ-like"/>
</dbReference>
<evidence type="ECO:0000259" key="5">
    <source>
        <dbReference type="Pfam" id="PF03668"/>
    </source>
</evidence>
<keyword evidence="1 4" id="KW-0547">Nucleotide-binding</keyword>
<feature type="binding site" evidence="4">
    <location>
        <begin position="8"/>
        <end position="15"/>
    </location>
    <ligand>
        <name>ATP</name>
        <dbReference type="ChEBI" id="CHEBI:30616"/>
    </ligand>
</feature>
<dbReference type="GO" id="GO:0005524">
    <property type="term" value="F:ATP binding"/>
    <property type="evidence" value="ECO:0007669"/>
    <property type="project" value="UniProtKB-UniRule"/>
</dbReference>
<dbReference type="RefSeq" id="WP_092560622.1">
    <property type="nucleotide sequence ID" value="NZ_FOYZ01000007.1"/>
</dbReference>
<dbReference type="STRING" id="37658.SAMN05661086_02091"/>
<gene>
    <name evidence="7" type="ORF">SAMN05661086_02091</name>
</gene>
<dbReference type="OrthoDB" id="9784461at2"/>
<feature type="binding site" evidence="4">
    <location>
        <begin position="74"/>
        <end position="77"/>
    </location>
    <ligand>
        <name>GTP</name>
        <dbReference type="ChEBI" id="CHEBI:37565"/>
    </ligand>
</feature>
<dbReference type="AlphaFoldDB" id="A0A1I6JYJ9"/>
<sequence>MRFVIVSGMSGAGKSSVLKMLEDAGYFCVDNLPIPLIPVLTKLTIGGRKEEQDGMAIAEGLHGKAISKAALGVDIRSGQALEELDEILNQLKQFEVKPEILFLDCNTEVLVKRYKETRRTHPLISAGRIDAGIELEREKLEFLKTRADYIIDTSRMLVRDLKTEIDKIFVKGESYQNFFISIVSFGFKYGILQDADLVFDVRFLPNPYYVPELKRKTGQEQDVYDFVMKSEQAEVFLSKLEDMLKFLIPSYILEGKNQLVVGIGCTGGKHRSVTIARAIGDKLGEYGYGLKVEHRDIAKDV</sequence>
<evidence type="ECO:0000256" key="3">
    <source>
        <dbReference type="ARBA" id="ARBA00023134"/>
    </source>
</evidence>
<reference evidence="7 8" key="1">
    <citation type="submission" date="2016-10" db="EMBL/GenBank/DDBJ databases">
        <authorList>
            <person name="de Groot N.N."/>
        </authorList>
    </citation>
    <scope>NUCLEOTIDE SEQUENCE [LARGE SCALE GENOMIC DNA]</scope>
    <source>
        <strain evidence="7 8">743A</strain>
    </source>
</reference>
<dbReference type="SUPFAM" id="SSF52540">
    <property type="entry name" value="P-loop containing nucleoside triphosphate hydrolases"/>
    <property type="match status" value="1"/>
</dbReference>
<dbReference type="InterPro" id="IPR053930">
    <property type="entry name" value="RapZ-like_N"/>
</dbReference>
<accession>A0A1I6JYJ9</accession>
<dbReference type="HAMAP" id="MF_00636">
    <property type="entry name" value="RapZ_like"/>
    <property type="match status" value="1"/>
</dbReference>
<name>A0A1I6JYJ9_9FIRM</name>
<evidence type="ECO:0000259" key="6">
    <source>
        <dbReference type="Pfam" id="PF22740"/>
    </source>
</evidence>
<dbReference type="PANTHER" id="PTHR30448">
    <property type="entry name" value="RNASE ADAPTER PROTEIN RAPZ"/>
    <property type="match status" value="1"/>
</dbReference>
<dbReference type="Proteomes" id="UP000199659">
    <property type="component" value="Unassembled WGS sequence"/>
</dbReference>
<keyword evidence="3 4" id="KW-0342">GTP-binding</keyword>
<proteinExistence type="inferred from homology"/>
<keyword evidence="2 4" id="KW-0067">ATP-binding</keyword>
<dbReference type="Pfam" id="PF03668">
    <property type="entry name" value="RapZ-like_N"/>
    <property type="match status" value="1"/>
</dbReference>
<evidence type="ECO:0000256" key="4">
    <source>
        <dbReference type="HAMAP-Rule" id="MF_00636"/>
    </source>
</evidence>
<dbReference type="NCBIfam" id="NF003828">
    <property type="entry name" value="PRK05416.1"/>
    <property type="match status" value="1"/>
</dbReference>
<evidence type="ECO:0000256" key="1">
    <source>
        <dbReference type="ARBA" id="ARBA00022741"/>
    </source>
</evidence>
<dbReference type="InterPro" id="IPR027417">
    <property type="entry name" value="P-loop_NTPase"/>
</dbReference>
<organism evidence="7 8">
    <name type="scientific">Anaeromicropila populeti</name>
    <dbReference type="NCBI Taxonomy" id="37658"/>
    <lineage>
        <taxon>Bacteria</taxon>
        <taxon>Bacillati</taxon>
        <taxon>Bacillota</taxon>
        <taxon>Clostridia</taxon>
        <taxon>Lachnospirales</taxon>
        <taxon>Lachnospiraceae</taxon>
        <taxon>Anaeromicropila</taxon>
    </lineage>
</organism>
<dbReference type="InterPro" id="IPR053931">
    <property type="entry name" value="RapZ_C"/>
</dbReference>
<dbReference type="GO" id="GO:0005525">
    <property type="term" value="F:GTP binding"/>
    <property type="evidence" value="ECO:0007669"/>
    <property type="project" value="UniProtKB-UniRule"/>
</dbReference>
<dbReference type="EMBL" id="FOYZ01000007">
    <property type="protein sequence ID" value="SFR84059.1"/>
    <property type="molecule type" value="Genomic_DNA"/>
</dbReference>
<evidence type="ECO:0000313" key="8">
    <source>
        <dbReference type="Proteomes" id="UP000199659"/>
    </source>
</evidence>
<dbReference type="PIRSF" id="PIRSF005052">
    <property type="entry name" value="P-loopkin"/>
    <property type="match status" value="1"/>
</dbReference>
<evidence type="ECO:0000313" key="7">
    <source>
        <dbReference type="EMBL" id="SFR84059.1"/>
    </source>
</evidence>
<dbReference type="Gene3D" id="3.40.50.300">
    <property type="entry name" value="P-loop containing nucleotide triphosphate hydrolases"/>
    <property type="match status" value="1"/>
</dbReference>
<protein>
    <submittedName>
        <fullName evidence="7">UPF0042 nucleotide-binding protein</fullName>
    </submittedName>
</protein>
<feature type="domain" description="RapZ C-terminal" evidence="6">
    <location>
        <begin position="180"/>
        <end position="297"/>
    </location>
</feature>